<dbReference type="InterPro" id="IPR003135">
    <property type="entry name" value="ATP-grasp_carboxylate-amine"/>
</dbReference>
<dbReference type="UniPathway" id="UPA00074">
    <property type="reaction ID" value="UER00942"/>
</dbReference>
<keyword evidence="3 5" id="KW-0658">Purine biosynthesis</keyword>
<protein>
    <recommendedName>
        <fullName evidence="5 6">N5-carboxyaminoimidazole ribonucleotide synthase</fullName>
        <shortName evidence="5 6">N5-CAIR synthase</shortName>
        <ecNumber evidence="5 6">6.3.4.18</ecNumber>
    </recommendedName>
    <alternativeName>
        <fullName evidence="5 6">5-(carboxyamino)imidazole ribonucleotide synthetase</fullName>
    </alternativeName>
</protein>
<dbReference type="Pfam" id="PF02222">
    <property type="entry name" value="ATP-grasp"/>
    <property type="match status" value="1"/>
</dbReference>
<dbReference type="InterPro" id="IPR005875">
    <property type="entry name" value="PurK"/>
</dbReference>
<keyword evidence="4 5" id="KW-0067">ATP-binding</keyword>
<dbReference type="SUPFAM" id="SSF52440">
    <property type="entry name" value="PreATP-grasp domain"/>
    <property type="match status" value="1"/>
</dbReference>
<dbReference type="KEGG" id="vbh:CMV30_07225"/>
<dbReference type="InterPro" id="IPR011054">
    <property type="entry name" value="Rudment_hybrid_motif"/>
</dbReference>
<evidence type="ECO:0000256" key="2">
    <source>
        <dbReference type="ARBA" id="ARBA00022741"/>
    </source>
</evidence>
<dbReference type="GO" id="GO:0005829">
    <property type="term" value="C:cytosol"/>
    <property type="evidence" value="ECO:0007669"/>
    <property type="project" value="TreeGrafter"/>
</dbReference>
<comment type="subunit">
    <text evidence="5 6">Homodimer.</text>
</comment>
<dbReference type="NCBIfam" id="NF004675">
    <property type="entry name" value="PRK06019.1-1"/>
    <property type="match status" value="1"/>
</dbReference>
<dbReference type="InterPro" id="IPR013815">
    <property type="entry name" value="ATP_grasp_subdomain_1"/>
</dbReference>
<dbReference type="GO" id="GO:0004638">
    <property type="term" value="F:phosphoribosylaminoimidazole carboxylase activity"/>
    <property type="evidence" value="ECO:0007669"/>
    <property type="project" value="InterPro"/>
</dbReference>
<dbReference type="Pfam" id="PF22660">
    <property type="entry name" value="RS_preATP-grasp-like"/>
    <property type="match status" value="1"/>
</dbReference>
<comment type="function">
    <text evidence="6">Catalyzes the ATP-dependent conversion of 5-aminoimidazole ribonucleotide (AIR) and HCO(3)- to N5-carboxyaminoimidazole ribonucleotide (N5-CAIR).</text>
</comment>
<dbReference type="GO" id="GO:0005524">
    <property type="term" value="F:ATP binding"/>
    <property type="evidence" value="ECO:0007669"/>
    <property type="project" value="UniProtKB-UniRule"/>
</dbReference>
<evidence type="ECO:0000256" key="1">
    <source>
        <dbReference type="ARBA" id="ARBA00022598"/>
    </source>
</evidence>
<dbReference type="NCBIfam" id="NF004679">
    <property type="entry name" value="PRK06019.1-5"/>
    <property type="match status" value="1"/>
</dbReference>
<comment type="catalytic activity">
    <reaction evidence="5 6">
        <text>5-amino-1-(5-phospho-beta-D-ribosyl)imidazole + hydrogencarbonate + ATP = 5-carboxyamino-1-(5-phospho-D-ribosyl)imidazole + ADP + phosphate + 2 H(+)</text>
        <dbReference type="Rhea" id="RHEA:19317"/>
        <dbReference type="ChEBI" id="CHEBI:15378"/>
        <dbReference type="ChEBI" id="CHEBI:17544"/>
        <dbReference type="ChEBI" id="CHEBI:30616"/>
        <dbReference type="ChEBI" id="CHEBI:43474"/>
        <dbReference type="ChEBI" id="CHEBI:58730"/>
        <dbReference type="ChEBI" id="CHEBI:137981"/>
        <dbReference type="ChEBI" id="CHEBI:456216"/>
        <dbReference type="EC" id="6.3.4.18"/>
    </reaction>
</comment>
<evidence type="ECO:0000313" key="8">
    <source>
        <dbReference type="EMBL" id="ATC63759.1"/>
    </source>
</evidence>
<feature type="binding site" evidence="5">
    <location>
        <position position="187"/>
    </location>
    <ligand>
        <name>ATP</name>
        <dbReference type="ChEBI" id="CHEBI:30616"/>
    </ligand>
</feature>
<dbReference type="InterPro" id="IPR016185">
    <property type="entry name" value="PreATP-grasp_dom_sf"/>
</dbReference>
<organism evidence="8 9">
    <name type="scientific">Nibricoccus aquaticus</name>
    <dbReference type="NCBI Taxonomy" id="2576891"/>
    <lineage>
        <taxon>Bacteria</taxon>
        <taxon>Pseudomonadati</taxon>
        <taxon>Verrucomicrobiota</taxon>
        <taxon>Opitutia</taxon>
        <taxon>Opitutales</taxon>
        <taxon>Opitutaceae</taxon>
        <taxon>Nibricoccus</taxon>
    </lineage>
</organism>
<dbReference type="EC" id="6.3.4.18" evidence="5 6"/>
<dbReference type="GO" id="GO:0034028">
    <property type="term" value="F:5-(carboxyamino)imidazole ribonucleotide synthase activity"/>
    <property type="evidence" value="ECO:0007669"/>
    <property type="project" value="UniProtKB-UniRule"/>
</dbReference>
<keyword evidence="2 5" id="KW-0547">Nucleotide-binding</keyword>
<dbReference type="FunFam" id="3.30.470.20:FF:000029">
    <property type="entry name" value="N5-carboxyaminoimidazole ribonucleotide synthase"/>
    <property type="match status" value="1"/>
</dbReference>
<evidence type="ECO:0000256" key="5">
    <source>
        <dbReference type="HAMAP-Rule" id="MF_01928"/>
    </source>
</evidence>
<dbReference type="InterPro" id="IPR054350">
    <property type="entry name" value="PurT/PurK_preATP-grasp"/>
</dbReference>
<comment type="similarity">
    <text evidence="5 6">Belongs to the PurK/PurT family.</text>
</comment>
<feature type="binding site" evidence="5">
    <location>
        <begin position="179"/>
        <end position="182"/>
    </location>
    <ligand>
        <name>ATP</name>
        <dbReference type="ChEBI" id="CHEBI:30616"/>
    </ligand>
</feature>
<dbReference type="PROSITE" id="PS50975">
    <property type="entry name" value="ATP_GRASP"/>
    <property type="match status" value="1"/>
</dbReference>
<dbReference type="HAMAP" id="MF_01928">
    <property type="entry name" value="PurK"/>
    <property type="match status" value="1"/>
</dbReference>
<feature type="binding site" evidence="5">
    <location>
        <position position="144"/>
    </location>
    <ligand>
        <name>ATP</name>
        <dbReference type="ChEBI" id="CHEBI:30616"/>
    </ligand>
</feature>
<keyword evidence="1 5" id="KW-0436">Ligase</keyword>
<evidence type="ECO:0000313" key="9">
    <source>
        <dbReference type="Proteomes" id="UP000217265"/>
    </source>
</evidence>
<evidence type="ECO:0000256" key="3">
    <source>
        <dbReference type="ARBA" id="ARBA00022755"/>
    </source>
</evidence>
<dbReference type="InterPro" id="IPR011761">
    <property type="entry name" value="ATP-grasp"/>
</dbReference>
<dbReference type="GO" id="GO:0046872">
    <property type="term" value="F:metal ion binding"/>
    <property type="evidence" value="ECO:0007669"/>
    <property type="project" value="InterPro"/>
</dbReference>
<evidence type="ECO:0000256" key="4">
    <source>
        <dbReference type="ARBA" id="ARBA00022840"/>
    </source>
</evidence>
<feature type="binding site" evidence="5">
    <location>
        <begin position="264"/>
        <end position="265"/>
    </location>
    <ligand>
        <name>ATP</name>
        <dbReference type="ChEBI" id="CHEBI:30616"/>
    </ligand>
</feature>
<dbReference type="EMBL" id="CP023344">
    <property type="protein sequence ID" value="ATC63759.1"/>
    <property type="molecule type" value="Genomic_DNA"/>
</dbReference>
<gene>
    <name evidence="5 6" type="primary">purK</name>
    <name evidence="8" type="ORF">CMV30_07225</name>
</gene>
<dbReference type="PANTHER" id="PTHR11609">
    <property type="entry name" value="PURINE BIOSYNTHESIS PROTEIN 6/7, PUR6/7"/>
    <property type="match status" value="1"/>
</dbReference>
<dbReference type="RefSeq" id="WP_096055391.1">
    <property type="nucleotide sequence ID" value="NZ_CP023344.1"/>
</dbReference>
<dbReference type="Gene3D" id="3.40.50.20">
    <property type="match status" value="1"/>
</dbReference>
<dbReference type="NCBIfam" id="TIGR01161">
    <property type="entry name" value="purK"/>
    <property type="match status" value="1"/>
</dbReference>
<dbReference type="SUPFAM" id="SSF51246">
    <property type="entry name" value="Rudiment single hybrid motif"/>
    <property type="match status" value="1"/>
</dbReference>
<sequence>MISPGKIVGVLGGGQLGRMFAQAAERLGYRVHIYEPARKSPAGEVSAKEVNAPYTDVERLTEFVSECDVVTYEFENIPVEPLWEIEKKVLMHPHSNVLEICQNRMREKTWLRKNGFPHVPFAEVEAGDDLAAAIRRIGMPCVVKTADFGYDGKGQIKVSDEASVAKAVASFTKQRAVVEKYIDFKCELSVIVARTPGGAMKTFPVSENIHTKHVLDFSIVPARITEAVRVEAETLAKTIAEKLNVVGLLAVEIFLTDRSEIIVNELAPRPHNSGHYTLDACRTSQFEQHVRAVTDLPLGDTTLTSPVVMVNILGDAWKWRDGQLVGDPNWAAVLSEPAAKLHLYGKNEPRVGRKMGHFTVQAATADVALEAARALKAKL</sequence>
<proteinExistence type="inferred from homology"/>
<keyword evidence="9" id="KW-1185">Reference proteome</keyword>
<accession>A0A290Q504</accession>
<dbReference type="InterPro" id="IPR040686">
    <property type="entry name" value="PurK_C"/>
</dbReference>
<dbReference type="GO" id="GO:0006189">
    <property type="term" value="P:'de novo' IMP biosynthetic process"/>
    <property type="evidence" value="ECO:0007669"/>
    <property type="project" value="UniProtKB-UniRule"/>
</dbReference>
<dbReference type="SUPFAM" id="SSF56059">
    <property type="entry name" value="Glutathione synthetase ATP-binding domain-like"/>
    <property type="match status" value="1"/>
</dbReference>
<comment type="pathway">
    <text evidence="5 6">Purine metabolism; IMP biosynthesis via de novo pathway; 5-amino-1-(5-phospho-D-ribosyl)imidazole-4-carboxylate from 5-amino-1-(5-phospho-D-ribosyl)imidazole (N5-CAIR route): step 1/2.</text>
</comment>
<dbReference type="Gene3D" id="3.30.1490.20">
    <property type="entry name" value="ATP-grasp fold, A domain"/>
    <property type="match status" value="1"/>
</dbReference>
<dbReference type="Gene3D" id="3.30.470.20">
    <property type="entry name" value="ATP-grasp fold, B domain"/>
    <property type="match status" value="1"/>
</dbReference>
<feature type="domain" description="ATP-grasp" evidence="7">
    <location>
        <begin position="108"/>
        <end position="294"/>
    </location>
</feature>
<feature type="binding site" evidence="5">
    <location>
        <position position="210"/>
    </location>
    <ligand>
        <name>ATP</name>
        <dbReference type="ChEBI" id="CHEBI:30616"/>
    </ligand>
</feature>
<evidence type="ECO:0000259" key="7">
    <source>
        <dbReference type="PROSITE" id="PS50975"/>
    </source>
</evidence>
<dbReference type="Pfam" id="PF17769">
    <property type="entry name" value="PurK_C"/>
    <property type="match status" value="1"/>
</dbReference>
<dbReference type="Proteomes" id="UP000217265">
    <property type="component" value="Chromosome"/>
</dbReference>
<dbReference type="OrthoDB" id="9804625at2"/>
<dbReference type="NCBIfam" id="NF004676">
    <property type="entry name" value="PRK06019.1-2"/>
    <property type="match status" value="1"/>
</dbReference>
<comment type="function">
    <text evidence="5">Catalyzes the ATP-dependent conversion of 5-aminoimidazole ribonucleotide (AIR) and HCO(3)(-) to N5-carboxyaminoimidazole ribonucleotide (N5-CAIR).</text>
</comment>
<feature type="binding site" evidence="5">
    <location>
        <begin position="149"/>
        <end position="155"/>
    </location>
    <ligand>
        <name>ATP</name>
        <dbReference type="ChEBI" id="CHEBI:30616"/>
    </ligand>
</feature>
<feature type="binding site" evidence="5">
    <location>
        <position position="104"/>
    </location>
    <ligand>
        <name>ATP</name>
        <dbReference type="ChEBI" id="CHEBI:30616"/>
    </ligand>
</feature>
<dbReference type="AlphaFoldDB" id="A0A290Q504"/>
<evidence type="ECO:0000256" key="6">
    <source>
        <dbReference type="RuleBase" id="RU361200"/>
    </source>
</evidence>
<name>A0A290Q504_9BACT</name>
<dbReference type="PANTHER" id="PTHR11609:SF5">
    <property type="entry name" value="PHOSPHORIBOSYLAMINOIMIDAZOLE CARBOXYLASE"/>
    <property type="match status" value="1"/>
</dbReference>
<dbReference type="NCBIfam" id="NF004677">
    <property type="entry name" value="PRK06019.1-3"/>
    <property type="match status" value="1"/>
</dbReference>
<reference evidence="8 9" key="1">
    <citation type="submission" date="2017-09" db="EMBL/GenBank/DDBJ databases">
        <title>Complete genome sequence of Verrucomicrobial strain HZ-65, isolated from freshwater.</title>
        <authorList>
            <person name="Choi A."/>
        </authorList>
    </citation>
    <scope>NUCLEOTIDE SEQUENCE [LARGE SCALE GENOMIC DNA]</scope>
    <source>
        <strain evidence="8 9">HZ-65</strain>
    </source>
</reference>